<dbReference type="Proteomes" id="UP000507954">
    <property type="component" value="Unassembled WGS sequence"/>
</dbReference>
<protein>
    <submittedName>
        <fullName evidence="2">Uncharacterized protein</fullName>
    </submittedName>
</protein>
<gene>
    <name evidence="2" type="ORF">EMEDMD4_600006</name>
</gene>
<name>A0A508X8Q1_9HYPH</name>
<dbReference type="AlphaFoldDB" id="A0A508X8Q1"/>
<proteinExistence type="predicted"/>
<accession>A0A508X8Q1</accession>
<sequence length="64" mass="7231">MTEQPDSFMTFLSVTERNVRFGELIMQETITPHPSVRPDDGSTENPGSPDKNPTTRNSGDRHDR</sequence>
<organism evidence="2">
    <name type="scientific">Sinorhizobium medicae</name>
    <dbReference type="NCBI Taxonomy" id="110321"/>
    <lineage>
        <taxon>Bacteria</taxon>
        <taxon>Pseudomonadati</taxon>
        <taxon>Pseudomonadota</taxon>
        <taxon>Alphaproteobacteria</taxon>
        <taxon>Hyphomicrobiales</taxon>
        <taxon>Rhizobiaceae</taxon>
        <taxon>Sinorhizobium/Ensifer group</taxon>
        <taxon>Sinorhizobium</taxon>
    </lineage>
</organism>
<dbReference type="EMBL" id="CABFNB010000129">
    <property type="protein sequence ID" value="VTZ64460.1"/>
    <property type="molecule type" value="Genomic_DNA"/>
</dbReference>
<reference evidence="2" key="1">
    <citation type="submission" date="2019-06" db="EMBL/GenBank/DDBJ databases">
        <authorList>
            <person name="Le Quere A."/>
            <person name="Colella S."/>
        </authorList>
    </citation>
    <scope>NUCLEOTIDE SEQUENCE</scope>
    <source>
        <strain evidence="2">EmedicaeMD41</strain>
    </source>
</reference>
<evidence type="ECO:0000313" key="2">
    <source>
        <dbReference type="EMBL" id="VTZ64460.1"/>
    </source>
</evidence>
<feature type="region of interest" description="Disordered" evidence="1">
    <location>
        <begin position="24"/>
        <end position="64"/>
    </location>
</feature>
<evidence type="ECO:0000256" key="1">
    <source>
        <dbReference type="SAM" id="MobiDB-lite"/>
    </source>
</evidence>
<feature type="compositionally biased region" description="Polar residues" evidence="1">
    <location>
        <begin position="43"/>
        <end position="57"/>
    </location>
</feature>